<dbReference type="Proteomes" id="UP000280188">
    <property type="component" value="Chromosome"/>
</dbReference>
<sequence>MLLKTKIYAVTLISLVALAGCANKGPESGHTAKWYEAHTSAQTAEIIWCGKQPLATKQRSKSCRAANAASKGRMQEAHAISDAFTSSQRFVSAARAAAQAGQTTQTSEMDKTGIGGCASIKLTPDSIGPDTSAIATIVLNSQQCSPRIQDEVDKIINREHFGGIGTGGAAFHIASSHGDAALSVTQAGALVL</sequence>
<dbReference type="AlphaFoldDB" id="A0A2Z6IMM2"/>
<protein>
    <submittedName>
        <fullName evidence="1">Uncharacterized protein</fullName>
    </submittedName>
</protein>
<proteinExistence type="predicted"/>
<gene>
    <name evidence="1" type="ORF">AFERRID_30240</name>
</gene>
<reference evidence="1 2" key="1">
    <citation type="journal article" date="2018" name="Microbiol. Resour. Announc.">
        <title>Complete Genome Sequence of Acidithiobacillus ferridurans JCM 18981.</title>
        <authorList>
            <person name="Miyauchi T."/>
            <person name="Kouzuma A."/>
            <person name="Abe T."/>
            <person name="Watanabe K."/>
        </authorList>
    </citation>
    <scope>NUCLEOTIDE SEQUENCE [LARGE SCALE GENOMIC DNA]</scope>
    <source>
        <strain evidence="2">ATCC 33020 / DSM 29468 / JCM 18981 / 11Fe</strain>
    </source>
</reference>
<dbReference type="EMBL" id="AP018795">
    <property type="protein sequence ID" value="BBF66806.1"/>
    <property type="molecule type" value="Genomic_DNA"/>
</dbReference>
<evidence type="ECO:0000313" key="1">
    <source>
        <dbReference type="EMBL" id="BBF66806.1"/>
    </source>
</evidence>
<dbReference type="RefSeq" id="WP_126605641.1">
    <property type="nucleotide sequence ID" value="NZ_AP018795.1"/>
</dbReference>
<dbReference type="PROSITE" id="PS51257">
    <property type="entry name" value="PROKAR_LIPOPROTEIN"/>
    <property type="match status" value="1"/>
</dbReference>
<accession>A0A2Z6IMM2</accession>
<keyword evidence="2" id="KW-1185">Reference proteome</keyword>
<dbReference type="KEGG" id="afj:AFERRID_30240"/>
<organism evidence="1 2">
    <name type="scientific">Acidithiobacillus ferridurans</name>
    <dbReference type="NCBI Taxonomy" id="1232575"/>
    <lineage>
        <taxon>Bacteria</taxon>
        <taxon>Pseudomonadati</taxon>
        <taxon>Pseudomonadota</taxon>
        <taxon>Acidithiobacillia</taxon>
        <taxon>Acidithiobacillales</taxon>
        <taxon>Acidithiobacillaceae</taxon>
        <taxon>Acidithiobacillus</taxon>
    </lineage>
</organism>
<name>A0A2Z6IMM2_ACIFI</name>
<evidence type="ECO:0000313" key="2">
    <source>
        <dbReference type="Proteomes" id="UP000280188"/>
    </source>
</evidence>